<gene>
    <name evidence="1" type="ORF">DCC35_12645</name>
</gene>
<reference evidence="1 2" key="1">
    <citation type="submission" date="2018-04" db="EMBL/GenBank/DDBJ databases">
        <title>Complete genome uncultured novel isolate.</title>
        <authorList>
            <person name="Merlino G."/>
        </authorList>
    </citation>
    <scope>NUCLEOTIDE SEQUENCE [LARGE SCALE GENOMIC DNA]</scope>
    <source>
        <strain evidence="2">R1DC9</strain>
    </source>
</reference>
<name>A0A4D7JKV1_9BACT</name>
<dbReference type="AlphaFoldDB" id="A0A4D7JKV1"/>
<dbReference type="RefSeq" id="WP_137091129.1">
    <property type="nucleotide sequence ID" value="NZ_CP028923.1"/>
</dbReference>
<evidence type="ECO:0000313" key="1">
    <source>
        <dbReference type="EMBL" id="QCK15533.1"/>
    </source>
</evidence>
<accession>A0A4D7JKV1</accession>
<dbReference type="Proteomes" id="UP000298616">
    <property type="component" value="Chromosome"/>
</dbReference>
<dbReference type="EMBL" id="CP028923">
    <property type="protein sequence ID" value="QCK15533.1"/>
    <property type="molecule type" value="Genomic_DNA"/>
</dbReference>
<evidence type="ECO:0000313" key="2">
    <source>
        <dbReference type="Proteomes" id="UP000298616"/>
    </source>
</evidence>
<keyword evidence="2" id="KW-1185">Reference proteome</keyword>
<sequence>MNYLGGEISAFWQEGERNPFDLTAGNNQALIEKSELRSLSSTSIDFPVFEDSDLRGISWPYFIAGAGRMTVLPFEKTYDLILKNEQPIYDLIWYTLINKVSYEEAKYPEFLKYPYISTGNKEELFIIVQDDKVKGKSNITELSYLPYLSIIDNDFDGKGWGPSVDGTKLIPDLFIYDGEWPEFEYLNNLIETNRTIQAHNRRLKKDDILVSNKMDPGWLSVSLVLAGLTLMWAGPKV</sequence>
<dbReference type="OrthoDB" id="9784878at2"/>
<dbReference type="KEGG" id="fpf:DCC35_12645"/>
<proteinExistence type="predicted"/>
<protein>
    <submittedName>
        <fullName evidence="1">Uncharacterized protein</fullName>
    </submittedName>
</protein>
<organism evidence="1 2">
    <name type="scientific">Mangrovivirga cuniculi</name>
    <dbReference type="NCBI Taxonomy" id="2715131"/>
    <lineage>
        <taxon>Bacteria</taxon>
        <taxon>Pseudomonadati</taxon>
        <taxon>Bacteroidota</taxon>
        <taxon>Cytophagia</taxon>
        <taxon>Cytophagales</taxon>
        <taxon>Mangrovivirgaceae</taxon>
        <taxon>Mangrovivirga</taxon>
    </lineage>
</organism>